<dbReference type="Proteomes" id="UP000798808">
    <property type="component" value="Unassembled WGS sequence"/>
</dbReference>
<dbReference type="RefSeq" id="WP_155172263.1">
    <property type="nucleotide sequence ID" value="NZ_BAAAFL010000053.1"/>
</dbReference>
<name>A0ABW9RR96_9BACT</name>
<protein>
    <recommendedName>
        <fullName evidence="3">TFIIS-type domain-containing protein</fullName>
    </recommendedName>
</protein>
<evidence type="ECO:0000313" key="2">
    <source>
        <dbReference type="Proteomes" id="UP000798808"/>
    </source>
</evidence>
<evidence type="ECO:0000313" key="1">
    <source>
        <dbReference type="EMBL" id="MTI25804.1"/>
    </source>
</evidence>
<organism evidence="1 2">
    <name type="scientific">Fulvivirga kasyanovii</name>
    <dbReference type="NCBI Taxonomy" id="396812"/>
    <lineage>
        <taxon>Bacteria</taxon>
        <taxon>Pseudomonadati</taxon>
        <taxon>Bacteroidota</taxon>
        <taxon>Cytophagia</taxon>
        <taxon>Cytophagales</taxon>
        <taxon>Fulvivirgaceae</taxon>
        <taxon>Fulvivirga</taxon>
    </lineage>
</organism>
<dbReference type="EMBL" id="SMLW01000542">
    <property type="protein sequence ID" value="MTI25804.1"/>
    <property type="molecule type" value="Genomic_DNA"/>
</dbReference>
<comment type="caution">
    <text evidence="1">The sequence shown here is derived from an EMBL/GenBank/DDBJ whole genome shotgun (WGS) entry which is preliminary data.</text>
</comment>
<gene>
    <name evidence="1" type="ORF">E1163_12690</name>
</gene>
<keyword evidence="2" id="KW-1185">Reference proteome</keyword>
<accession>A0ABW9RR96</accession>
<sequence>MASIWVDSECRIIRTDEQWDTLAEDNNASQLIGEKIKGSLIWKYIKGDAARMFLDALMTRVKISGKPYILHYRCDGPSKAQFMRMMVSRSDDNTFHIEHDLVRTEKISPEISFIEDKEAEEERCAVCGKVHFKGEWFDALTNRRVFGSLEELRTRTVVCEACEPKVYLSNIKEETPH</sequence>
<proteinExistence type="predicted"/>
<reference evidence="1 2" key="1">
    <citation type="submission" date="2019-02" db="EMBL/GenBank/DDBJ databases">
        <authorList>
            <person name="Goldberg S.R."/>
            <person name="Haltli B.A."/>
            <person name="Correa H."/>
            <person name="Russell K.G."/>
        </authorList>
    </citation>
    <scope>NUCLEOTIDE SEQUENCE [LARGE SCALE GENOMIC DNA]</scope>
    <source>
        <strain evidence="1 2">JCM 16186</strain>
    </source>
</reference>
<evidence type="ECO:0008006" key="3">
    <source>
        <dbReference type="Google" id="ProtNLM"/>
    </source>
</evidence>